<name>A0A0F3III5_9PROT</name>
<gene>
    <name evidence="1" type="ORF">VZ95_20775</name>
</gene>
<accession>A0A0F3III5</accession>
<protein>
    <submittedName>
        <fullName evidence="1">Uncharacterized protein</fullName>
    </submittedName>
</protein>
<evidence type="ECO:0000313" key="2">
    <source>
        <dbReference type="Proteomes" id="UP000033774"/>
    </source>
</evidence>
<feature type="non-terminal residue" evidence="1">
    <location>
        <position position="193"/>
    </location>
</feature>
<dbReference type="RefSeq" id="WP_045777564.1">
    <property type="nucleotide sequence ID" value="NZ_LAJY01000930.1"/>
</dbReference>
<dbReference type="AlphaFoldDB" id="A0A0F3III5"/>
<proteinExistence type="predicted"/>
<dbReference type="EMBL" id="LAJY01000930">
    <property type="protein sequence ID" value="KJV06373.1"/>
    <property type="molecule type" value="Genomic_DNA"/>
</dbReference>
<comment type="caution">
    <text evidence="1">The sequence shown here is derived from an EMBL/GenBank/DDBJ whole genome shotgun (WGS) entry which is preliminary data.</text>
</comment>
<dbReference type="Proteomes" id="UP000033774">
    <property type="component" value="Unassembled WGS sequence"/>
</dbReference>
<keyword evidence="2" id="KW-1185">Reference proteome</keyword>
<organism evidence="1 2">
    <name type="scientific">Elstera litoralis</name>
    <dbReference type="NCBI Taxonomy" id="552518"/>
    <lineage>
        <taxon>Bacteria</taxon>
        <taxon>Pseudomonadati</taxon>
        <taxon>Pseudomonadota</taxon>
        <taxon>Alphaproteobacteria</taxon>
        <taxon>Rhodospirillales</taxon>
        <taxon>Rhodospirillaceae</taxon>
        <taxon>Elstera</taxon>
    </lineage>
</organism>
<reference evidence="1 2" key="1">
    <citation type="submission" date="2015-03" db="EMBL/GenBank/DDBJ databases">
        <title>Draft genome sequence of Elstera litoralis.</title>
        <authorList>
            <person name="Rahalkar M.C."/>
            <person name="Dhakephalkar P.K."/>
            <person name="Pore S.D."/>
            <person name="Arora P."/>
            <person name="Kapse N.G."/>
            <person name="Pandit P.S."/>
        </authorList>
    </citation>
    <scope>NUCLEOTIDE SEQUENCE [LARGE SCALE GENOMIC DNA]</scope>
    <source>
        <strain evidence="1 2">Dia-1</strain>
    </source>
</reference>
<evidence type="ECO:0000313" key="1">
    <source>
        <dbReference type="EMBL" id="KJV06373.1"/>
    </source>
</evidence>
<sequence length="193" mass="21525">MNTASDAKRSSVFRRRLTLALMALAAIAALQGGFAIWAVGVAEHHVLRGRVAADIQQNFTLLRFSKQNLRNWLAQRQFGAQASDEQRDTLLLNIQNTLDKLDSLAEQATLLDQDSISRRRQAQRREALLVLRVSLNQLAHSLANLVQPSSGLDTTSAWRAANELFDNAEGRDLRLLLADSLAREEASLREKRA</sequence>